<reference evidence="2" key="1">
    <citation type="submission" date="2022-11" db="EMBL/GenBank/DDBJ databases">
        <title>Nonomuraea corallina sp. nov., a new species of the genus Nonomuraea isolated from sea side sediment in Thai sea.</title>
        <authorList>
            <person name="Ngamcharungchit C."/>
            <person name="Matsumoto A."/>
            <person name="Suriyachadkun C."/>
            <person name="Panbangred W."/>
            <person name="Inahashi Y."/>
            <person name="Intra B."/>
        </authorList>
    </citation>
    <scope>NUCLEOTIDE SEQUENCE</scope>
    <source>
        <strain evidence="2">MCN248</strain>
    </source>
</reference>
<dbReference type="InterPro" id="IPR027417">
    <property type="entry name" value="P-loop_NTPase"/>
</dbReference>
<evidence type="ECO:0000259" key="1">
    <source>
        <dbReference type="Pfam" id="PF13304"/>
    </source>
</evidence>
<accession>A0ABT4SCC2</accession>
<dbReference type="Pfam" id="PF13304">
    <property type="entry name" value="AAA_21"/>
    <property type="match status" value="1"/>
</dbReference>
<dbReference type="Proteomes" id="UP001144036">
    <property type="component" value="Unassembled WGS sequence"/>
</dbReference>
<sequence>MLLSFRVANHRSLRDEQQLLLTPTYDTEAASAQGHPAVPVIGIFGANASGKSNVLDALIYMRNLVRGSLRESEPGSGIARSPFALDFSAGEDPSLFVVDLMIDGVRYTYGFAVNDERVVEEWLYSYPLKKKREVFHRRNDEYSYGEHSPQSMRQVANITESNVLFLSVAARSRQELVRPVYDWFMRVLVRNPRHVRTAPRTLDSVDRLGLLNRMVELLQAADTGIESAEIVEETDAEFLERTARDYSRRVLT</sequence>
<proteinExistence type="predicted"/>
<dbReference type="InterPro" id="IPR003959">
    <property type="entry name" value="ATPase_AAA_core"/>
</dbReference>
<gene>
    <name evidence="2" type="ORF">OUY22_15455</name>
</gene>
<feature type="domain" description="ATPase AAA-type core" evidence="1">
    <location>
        <begin position="41"/>
        <end position="178"/>
    </location>
</feature>
<dbReference type="RefSeq" id="WP_270155644.1">
    <property type="nucleotide sequence ID" value="NZ_JAPNNL010000051.1"/>
</dbReference>
<keyword evidence="3" id="KW-1185">Reference proteome</keyword>
<organism evidence="2 3">
    <name type="scientific">Nonomuraea corallina</name>
    <dbReference type="NCBI Taxonomy" id="2989783"/>
    <lineage>
        <taxon>Bacteria</taxon>
        <taxon>Bacillati</taxon>
        <taxon>Actinomycetota</taxon>
        <taxon>Actinomycetes</taxon>
        <taxon>Streptosporangiales</taxon>
        <taxon>Streptosporangiaceae</taxon>
        <taxon>Nonomuraea</taxon>
    </lineage>
</organism>
<evidence type="ECO:0000313" key="2">
    <source>
        <dbReference type="EMBL" id="MDA0634819.1"/>
    </source>
</evidence>
<dbReference type="Gene3D" id="3.40.50.300">
    <property type="entry name" value="P-loop containing nucleotide triphosphate hydrolases"/>
    <property type="match status" value="1"/>
</dbReference>
<dbReference type="EMBL" id="JAPNNL010000051">
    <property type="protein sequence ID" value="MDA0634819.1"/>
    <property type="molecule type" value="Genomic_DNA"/>
</dbReference>
<name>A0ABT4SCC2_9ACTN</name>
<comment type="caution">
    <text evidence="2">The sequence shown here is derived from an EMBL/GenBank/DDBJ whole genome shotgun (WGS) entry which is preliminary data.</text>
</comment>
<protein>
    <submittedName>
        <fullName evidence="2">AAA family ATPase</fullName>
    </submittedName>
</protein>
<evidence type="ECO:0000313" key="3">
    <source>
        <dbReference type="Proteomes" id="UP001144036"/>
    </source>
</evidence>